<dbReference type="Proteomes" id="UP000007089">
    <property type="component" value="Chromosome"/>
</dbReference>
<dbReference type="InterPro" id="IPR006638">
    <property type="entry name" value="Elp3/MiaA/NifB-like_rSAM"/>
</dbReference>
<dbReference type="CDD" id="cd02065">
    <property type="entry name" value="B12-binding_like"/>
    <property type="match status" value="1"/>
</dbReference>
<dbReference type="InterPro" id="IPR023404">
    <property type="entry name" value="rSAM_horseshoe"/>
</dbReference>
<dbReference type="SFLD" id="SFLDS00029">
    <property type="entry name" value="Radical_SAM"/>
    <property type="match status" value="1"/>
</dbReference>
<dbReference type="SUPFAM" id="SSF102114">
    <property type="entry name" value="Radical SAM enzymes"/>
    <property type="match status" value="1"/>
</dbReference>
<protein>
    <submittedName>
        <fullName evidence="2">Radical SAM domain protein</fullName>
    </submittedName>
</protein>
<dbReference type="Pfam" id="PF19864">
    <property type="entry name" value="Radical_SAM_N2"/>
    <property type="match status" value="1"/>
</dbReference>
<dbReference type="AlphaFoldDB" id="B8J7C5"/>
<dbReference type="InterPro" id="IPR045784">
    <property type="entry name" value="Radical_SAM_N2"/>
</dbReference>
<sequence>MEREQPTRERGTIRKEPGGRLGVALVYPNAYRLGMANLGFHAVYRLFNADPGAACERAFLPEDGGEPRTVESGRPLRDFDVVAFSLSFEDDDAHVLELLDRAGLPLRSADRDERHPLVLGGGIAVQINPEPLAPFFDAFLVGEGEELVGPFLALARAAREERPARAELLRRVAQLPGGYVPGLYDVEYSDTRDARDAWVTRFAPREGAPERVRRCYVPDLRQVPTSRVVDSPDAQFGDLFLTEVARGCLWGCRFCAAGFVQRPYREVDLERLRAEVREGIARGQRIGLIGPDTSDYTGLDALTCFIGEQGGTFSPSSLRVDAITGPLARRMAEGGERSITIAPEAGTEKMRRVINKDFTDDQIVQAAENALSQGMQHVKMYFMCGLPGETDDDVLGMARIAVRIREEVMLPWARKRGRMGRISLSVNPFVPKPWTPFQWLPMHDRKCLEAKRKLLERTLRPLGIDVDFFSPREAYLQTLLSRGDRRVADLLELAHRETGGDLRKALARWPHDPDFFVLREAGVEETLPWDFIDQGLEKRFLARELRRGVGSKLTPKCAVDTCRACGLDCADHPELEPAVVQLAAPARPS</sequence>
<evidence type="ECO:0000313" key="3">
    <source>
        <dbReference type="Proteomes" id="UP000007089"/>
    </source>
</evidence>
<feature type="domain" description="Radical SAM core" evidence="1">
    <location>
        <begin position="234"/>
        <end position="465"/>
    </location>
</feature>
<dbReference type="GO" id="GO:0003824">
    <property type="term" value="F:catalytic activity"/>
    <property type="evidence" value="ECO:0007669"/>
    <property type="project" value="InterPro"/>
</dbReference>
<evidence type="ECO:0000313" key="2">
    <source>
        <dbReference type="EMBL" id="ACL67105.1"/>
    </source>
</evidence>
<dbReference type="GO" id="GO:0051536">
    <property type="term" value="F:iron-sulfur cluster binding"/>
    <property type="evidence" value="ECO:0007669"/>
    <property type="project" value="InterPro"/>
</dbReference>
<dbReference type="SMART" id="SM00729">
    <property type="entry name" value="Elp3"/>
    <property type="match status" value="1"/>
</dbReference>
<dbReference type="PROSITE" id="PS51918">
    <property type="entry name" value="RADICAL_SAM"/>
    <property type="match status" value="1"/>
</dbReference>
<dbReference type="Pfam" id="PF04055">
    <property type="entry name" value="Radical_SAM"/>
    <property type="match status" value="1"/>
</dbReference>
<dbReference type="InterPro" id="IPR007197">
    <property type="entry name" value="rSAM"/>
</dbReference>
<dbReference type="HOGENOM" id="CLU_011543_3_3_7"/>
<dbReference type="SFLD" id="SFLDG01082">
    <property type="entry name" value="B12-binding_domain_containing"/>
    <property type="match status" value="1"/>
</dbReference>
<dbReference type="KEGG" id="acp:A2cp1_3781"/>
<proteinExistence type="predicted"/>
<dbReference type="EMBL" id="CP001359">
    <property type="protein sequence ID" value="ACL67105.1"/>
    <property type="molecule type" value="Genomic_DNA"/>
</dbReference>
<dbReference type="PANTHER" id="PTHR42731:SF5">
    <property type="entry name" value="RADICAL SAM DOMAIN PROTEIN"/>
    <property type="match status" value="1"/>
</dbReference>
<dbReference type="Gene3D" id="3.80.30.20">
    <property type="entry name" value="tm_1862 like domain"/>
    <property type="match status" value="1"/>
</dbReference>
<dbReference type="RefSeq" id="WP_015934860.1">
    <property type="nucleotide sequence ID" value="NC_011891.1"/>
</dbReference>
<dbReference type="InterPro" id="IPR058240">
    <property type="entry name" value="rSAM_sf"/>
</dbReference>
<name>B8J7C5_ANAD2</name>
<organism evidence="2 3">
    <name type="scientific">Anaeromyxobacter dehalogenans (strain ATCC BAA-258 / DSM 21875 / 2CP-1)</name>
    <dbReference type="NCBI Taxonomy" id="455488"/>
    <lineage>
        <taxon>Bacteria</taxon>
        <taxon>Pseudomonadati</taxon>
        <taxon>Myxococcota</taxon>
        <taxon>Myxococcia</taxon>
        <taxon>Myxococcales</taxon>
        <taxon>Cystobacterineae</taxon>
        <taxon>Anaeromyxobacteraceae</taxon>
        <taxon>Anaeromyxobacter</taxon>
    </lineage>
</organism>
<reference evidence="2" key="1">
    <citation type="submission" date="2009-01" db="EMBL/GenBank/DDBJ databases">
        <title>Complete sequence of Anaeromyxobacter dehalogenans 2CP-1.</title>
        <authorList>
            <consortium name="US DOE Joint Genome Institute"/>
            <person name="Lucas S."/>
            <person name="Copeland A."/>
            <person name="Lapidus A."/>
            <person name="Glavina del Rio T."/>
            <person name="Dalin E."/>
            <person name="Tice H."/>
            <person name="Bruce D."/>
            <person name="Goodwin L."/>
            <person name="Pitluck S."/>
            <person name="Saunders E."/>
            <person name="Brettin T."/>
            <person name="Detter J.C."/>
            <person name="Han C."/>
            <person name="Larimer F."/>
            <person name="Land M."/>
            <person name="Hauser L."/>
            <person name="Kyrpides N."/>
            <person name="Ovchinnikova G."/>
            <person name="Beliaev A.S."/>
            <person name="Richardson P."/>
        </authorList>
    </citation>
    <scope>NUCLEOTIDE SEQUENCE</scope>
    <source>
        <strain evidence="2">2CP-1</strain>
    </source>
</reference>
<dbReference type="PANTHER" id="PTHR42731">
    <property type="entry name" value="SLL1084 PROTEIN"/>
    <property type="match status" value="1"/>
</dbReference>
<keyword evidence="3" id="KW-1185">Reference proteome</keyword>
<evidence type="ECO:0000259" key="1">
    <source>
        <dbReference type="PROSITE" id="PS51918"/>
    </source>
</evidence>
<accession>B8J7C5</accession>
<gene>
    <name evidence="2" type="ordered locus">A2cp1_3781</name>
</gene>
<dbReference type="CDD" id="cd01335">
    <property type="entry name" value="Radical_SAM"/>
    <property type="match status" value="1"/>
</dbReference>